<sequence>MPMLLVLTSPNTTQQYRLDKSVTAANAVCFNLEKGVFSPHPVGNGHNEVQFYWHFHEPLIVNHSSNFICQVNGKQLNVGEHHSLSFGTEIQFGHVSITAERATAQQVEDNFADNLFMLTGSEEPGKTDLPEIEDILSHGGHYISYFDAVDETQSYDQQEPDILKRLEVEYKRFLLWGEQSREFLEKDGQQVTKLSARDEYLDNIRERVKDKTLTECILDSGGLIDKVTKELSAINYLDTPDYDEKIDLLKALAPEHFITKEKNSVPSLMFQELYKLGLDSHL</sequence>
<dbReference type="NCBIfam" id="NF033419">
    <property type="entry name" value="T6SS_TagK_dom"/>
    <property type="match status" value="1"/>
</dbReference>
<dbReference type="Proteomes" id="UP000001971">
    <property type="component" value="Chromosome"/>
</dbReference>
<organism evidence="1 2">
    <name type="scientific">Yersinia pestis bv. Antiqua (strain Antiqua)</name>
    <dbReference type="NCBI Taxonomy" id="360102"/>
    <lineage>
        <taxon>Bacteria</taxon>
        <taxon>Pseudomonadati</taxon>
        <taxon>Pseudomonadota</taxon>
        <taxon>Gammaproteobacteria</taxon>
        <taxon>Enterobacterales</taxon>
        <taxon>Yersiniaceae</taxon>
        <taxon>Yersinia</taxon>
    </lineage>
</organism>
<reference evidence="1 2" key="1">
    <citation type="journal article" date="2006" name="J. Bacteriol.">
        <title>Complete genome sequence of Yersinia pestis strains Antiqua and Nepal516: evidence of gene reduction in an emerging pathogen.</title>
        <authorList>
            <person name="Chain P.S."/>
            <person name="Hu P."/>
            <person name="Malfatti S.A."/>
            <person name="Radnedge L."/>
            <person name="Larimer F."/>
            <person name="Vergez L.M."/>
            <person name="Worsham P."/>
            <person name="Chu M.C."/>
            <person name="Andersen G.L."/>
        </authorList>
    </citation>
    <scope>NUCLEOTIDE SEQUENCE [LARGE SCALE GENOMIC DNA]</scope>
    <source>
        <strain evidence="1 2">Antiqua</strain>
    </source>
</reference>
<proteinExistence type="predicted"/>
<dbReference type="KEGG" id="ypa:YPA_2118"/>
<dbReference type="InterPro" id="IPR047914">
    <property type="entry name" value="TagK-like_C"/>
</dbReference>
<dbReference type="AlphaFoldDB" id="A0A0H2Y9J6"/>
<dbReference type="EMBL" id="CP000308">
    <property type="protein sequence ID" value="ABG14083.1"/>
    <property type="molecule type" value="Genomic_DNA"/>
</dbReference>
<gene>
    <name evidence="1" type="ordered locus">YPA_2118</name>
</gene>
<accession>A0A0H2Y9J6</accession>
<evidence type="ECO:0000313" key="2">
    <source>
        <dbReference type="Proteomes" id="UP000001971"/>
    </source>
</evidence>
<name>A0A0H2Y9J6_YERPA</name>
<protein>
    <recommendedName>
        <fullName evidence="3">TagK domain-containing protein</fullName>
    </recommendedName>
</protein>
<evidence type="ECO:0000313" key="1">
    <source>
        <dbReference type="EMBL" id="ABG14083.1"/>
    </source>
</evidence>
<evidence type="ECO:0008006" key="3">
    <source>
        <dbReference type="Google" id="ProtNLM"/>
    </source>
</evidence>